<keyword evidence="3" id="KW-0611">Plant defense</keyword>
<dbReference type="Pfam" id="PF18052">
    <property type="entry name" value="Rx_N"/>
    <property type="match status" value="1"/>
</dbReference>
<proteinExistence type="predicted"/>
<dbReference type="PANTHER" id="PTHR23155">
    <property type="entry name" value="DISEASE RESISTANCE PROTEIN RP"/>
    <property type="match status" value="1"/>
</dbReference>
<dbReference type="InterPro" id="IPR027417">
    <property type="entry name" value="P-loop_NTPase"/>
</dbReference>
<dbReference type="InterPro" id="IPR042197">
    <property type="entry name" value="Apaf_helical"/>
</dbReference>
<evidence type="ECO:0008006" key="10">
    <source>
        <dbReference type="Google" id="ProtNLM"/>
    </source>
</evidence>
<comment type="caution">
    <text evidence="8">The sequence shown here is derived from an EMBL/GenBank/DDBJ whole genome shotgun (WGS) entry which is preliminary data.</text>
</comment>
<gene>
    <name evidence="8" type="ORF">Bca52824_081579</name>
</gene>
<dbReference type="InterPro" id="IPR032675">
    <property type="entry name" value="LRR_dom_sf"/>
</dbReference>
<dbReference type="InterPro" id="IPR036388">
    <property type="entry name" value="WH-like_DNA-bd_sf"/>
</dbReference>
<dbReference type="InterPro" id="IPR002182">
    <property type="entry name" value="NB-ARC"/>
</dbReference>
<dbReference type="InterPro" id="IPR056789">
    <property type="entry name" value="LRR_R13L1-DRL21"/>
</dbReference>
<name>A0A8X7PI44_BRACI</name>
<protein>
    <recommendedName>
        <fullName evidence="10">Disease resistance RPP13-like protein 1</fullName>
    </recommendedName>
</protein>
<evidence type="ECO:0000256" key="2">
    <source>
        <dbReference type="ARBA" id="ARBA00022741"/>
    </source>
</evidence>
<dbReference type="InterPro" id="IPR001611">
    <property type="entry name" value="Leu-rich_rpt"/>
</dbReference>
<dbReference type="AlphaFoldDB" id="A0A8X7PI44"/>
<dbReference type="InterPro" id="IPR041118">
    <property type="entry name" value="Rx_N"/>
</dbReference>
<dbReference type="Pfam" id="PF25019">
    <property type="entry name" value="LRR_R13L1-DRL21"/>
    <property type="match status" value="1"/>
</dbReference>
<reference evidence="8 9" key="1">
    <citation type="submission" date="2020-02" db="EMBL/GenBank/DDBJ databases">
        <authorList>
            <person name="Ma Q."/>
            <person name="Huang Y."/>
            <person name="Song X."/>
            <person name="Pei D."/>
        </authorList>
    </citation>
    <scope>NUCLEOTIDE SEQUENCE [LARGE SCALE GENOMIC DNA]</scope>
    <source>
        <strain evidence="8">Sxm20200214</strain>
        <tissue evidence="8">Leaf</tissue>
    </source>
</reference>
<keyword evidence="9" id="KW-1185">Reference proteome</keyword>
<dbReference type="Pfam" id="PF13855">
    <property type="entry name" value="LRR_8"/>
    <property type="match status" value="1"/>
</dbReference>
<dbReference type="Proteomes" id="UP000886595">
    <property type="component" value="Unassembled WGS sequence"/>
</dbReference>
<dbReference type="Gene3D" id="1.20.5.4130">
    <property type="match status" value="1"/>
</dbReference>
<feature type="domain" description="NB-ARC" evidence="4">
    <location>
        <begin position="156"/>
        <end position="294"/>
    </location>
</feature>
<accession>A0A8X7PI44</accession>
<dbReference type="Pfam" id="PF23559">
    <property type="entry name" value="WHD_DRP"/>
    <property type="match status" value="1"/>
</dbReference>
<dbReference type="Gene3D" id="1.10.8.430">
    <property type="entry name" value="Helical domain of apoptotic protease-activating factors"/>
    <property type="match status" value="1"/>
</dbReference>
<keyword evidence="2" id="KW-0547">Nucleotide-binding</keyword>
<dbReference type="Gene3D" id="3.40.50.300">
    <property type="entry name" value="P-loop containing nucleotide triphosphate hydrolases"/>
    <property type="match status" value="1"/>
</dbReference>
<keyword evidence="1" id="KW-0677">Repeat</keyword>
<dbReference type="GO" id="GO:0043531">
    <property type="term" value="F:ADP binding"/>
    <property type="evidence" value="ECO:0007669"/>
    <property type="project" value="InterPro"/>
</dbReference>
<dbReference type="Gene3D" id="3.80.10.10">
    <property type="entry name" value="Ribonuclease Inhibitor"/>
    <property type="match status" value="1"/>
</dbReference>
<dbReference type="PRINTS" id="PR00364">
    <property type="entry name" value="DISEASERSIST"/>
</dbReference>
<dbReference type="InterPro" id="IPR058922">
    <property type="entry name" value="WHD_DRP"/>
</dbReference>
<feature type="domain" description="R13L1/DRL21-like LRR repeat region" evidence="7">
    <location>
        <begin position="656"/>
        <end position="786"/>
    </location>
</feature>
<feature type="domain" description="Disease resistance N-terminal" evidence="5">
    <location>
        <begin position="8"/>
        <end position="101"/>
    </location>
</feature>
<sequence length="891" mass="101485">MLVEGIILSAFLQALFKALFKSVMSSIFDEFFRVREGKEMKVILGELETKLLTICAWLSYAHEEQITNQAVEDWVNKLKDAVYHAEDVLDDIYTEASLGKETISLKILLDKLTSVKMKLDSLASEIEVFSQLPTTPTHTKRLTTSLIGEQRPIGRQTEKAEILKLLTNDDNSKIEVLAIVGIGGVGKTTLAQLLYDEDHFPLKAWIHVSEKIDVFSLTKRIFEAVTRGTFPFEDLNQLHLKLEERLKKKKFLLVLDDMWSESFEDWNLLCQPFATAAKESRIIVTTRSHHVATKPLPFGECWSIFREQALGPQEHDLNRELGELAEQVVGKCQGLPLAAKVFGGLLRSSREGEYWRGILNSKIWTLPTGSINILPVLQVSYHYLPLPLKRCFAYCSIFPKGYVFEKERVVLLWMSEGLLHKDEGNTERMEAVGDEYFSELVSRSLFQRDIIATSKFTMHDLINELAQFAAGEFCFKYENQIQGMSGKTRHLSYLRDQYSGEAMKFEVLHGVKSLRTFLPLSLKDSSQTCCLNNMVRDKLLRGLTCLRVLSLSHYKFTLLPSDIFKRMRHIRYLDLSRTYLKTLPTSVGFLYNLQTLLLSYCPNLIQLEETICNLISLTYIDLTATKLNQMPKSFGKLTRLQTLTTFVVSDGKGAAISALKDLTKLRGKLAILELHRVKGISDAEEADLEGKTHLKEINFTWRTSDPVMGIISGTRNEDALFDMLRPHNKIEKLTVDKYYGNSFPRWMSDPSFSSIVYLSLSECQRCTSLPSLGRLAGLKELHISNMRDLVRIGPEFYTSNPKSQGQDQQPFWSLEMLTFEDMPNWAEWADVEVYGGTLFPMLQKLFIVSCPKLTSAPPGLFPCLLSLHTCKSESIVVQLDAPKYPRLQQLN</sequence>
<dbReference type="EMBL" id="JAAMPC010000016">
    <property type="protein sequence ID" value="KAG2251443.1"/>
    <property type="molecule type" value="Genomic_DNA"/>
</dbReference>
<evidence type="ECO:0000256" key="1">
    <source>
        <dbReference type="ARBA" id="ARBA00022737"/>
    </source>
</evidence>
<evidence type="ECO:0000313" key="9">
    <source>
        <dbReference type="Proteomes" id="UP000886595"/>
    </source>
</evidence>
<dbReference type="InterPro" id="IPR044974">
    <property type="entry name" value="Disease_R_plants"/>
</dbReference>
<evidence type="ECO:0000259" key="4">
    <source>
        <dbReference type="Pfam" id="PF00931"/>
    </source>
</evidence>
<evidence type="ECO:0000259" key="7">
    <source>
        <dbReference type="Pfam" id="PF25019"/>
    </source>
</evidence>
<dbReference type="SUPFAM" id="SSF52540">
    <property type="entry name" value="P-loop containing nucleoside triphosphate hydrolases"/>
    <property type="match status" value="1"/>
</dbReference>
<dbReference type="PANTHER" id="PTHR23155:SF1241">
    <property type="entry name" value="DISEASE RESISTANCE RPP13-LIKE PROTEIN 1-RELATED"/>
    <property type="match status" value="1"/>
</dbReference>
<dbReference type="SUPFAM" id="SSF52058">
    <property type="entry name" value="L domain-like"/>
    <property type="match status" value="1"/>
</dbReference>
<feature type="domain" description="Disease resistance protein winged helix" evidence="6">
    <location>
        <begin position="397"/>
        <end position="466"/>
    </location>
</feature>
<evidence type="ECO:0000256" key="3">
    <source>
        <dbReference type="ARBA" id="ARBA00022821"/>
    </source>
</evidence>
<dbReference type="FunFam" id="1.10.10.10:FF:000322">
    <property type="entry name" value="Probable disease resistance protein At1g63360"/>
    <property type="match status" value="1"/>
</dbReference>
<dbReference type="OrthoDB" id="1896560at2759"/>
<dbReference type="Pfam" id="PF00931">
    <property type="entry name" value="NB-ARC"/>
    <property type="match status" value="1"/>
</dbReference>
<evidence type="ECO:0000313" key="8">
    <source>
        <dbReference type="EMBL" id="KAG2251443.1"/>
    </source>
</evidence>
<evidence type="ECO:0000259" key="5">
    <source>
        <dbReference type="Pfam" id="PF18052"/>
    </source>
</evidence>
<evidence type="ECO:0000259" key="6">
    <source>
        <dbReference type="Pfam" id="PF23559"/>
    </source>
</evidence>
<dbReference type="Gene3D" id="1.10.10.10">
    <property type="entry name" value="Winged helix-like DNA-binding domain superfamily/Winged helix DNA-binding domain"/>
    <property type="match status" value="1"/>
</dbReference>
<organism evidence="8 9">
    <name type="scientific">Brassica carinata</name>
    <name type="common">Ethiopian mustard</name>
    <name type="synonym">Abyssinian cabbage</name>
    <dbReference type="NCBI Taxonomy" id="52824"/>
    <lineage>
        <taxon>Eukaryota</taxon>
        <taxon>Viridiplantae</taxon>
        <taxon>Streptophyta</taxon>
        <taxon>Embryophyta</taxon>
        <taxon>Tracheophyta</taxon>
        <taxon>Spermatophyta</taxon>
        <taxon>Magnoliopsida</taxon>
        <taxon>eudicotyledons</taxon>
        <taxon>Gunneridae</taxon>
        <taxon>Pentapetalae</taxon>
        <taxon>rosids</taxon>
        <taxon>malvids</taxon>
        <taxon>Brassicales</taxon>
        <taxon>Brassicaceae</taxon>
        <taxon>Brassiceae</taxon>
        <taxon>Brassica</taxon>
    </lineage>
</organism>
<dbReference type="GO" id="GO:0098542">
    <property type="term" value="P:defense response to other organism"/>
    <property type="evidence" value="ECO:0007669"/>
    <property type="project" value="TreeGrafter"/>
</dbReference>